<dbReference type="PANTHER" id="PTHR22600">
    <property type="entry name" value="BETA-HEXOSAMINIDASE"/>
    <property type="match status" value="1"/>
</dbReference>
<feature type="chain" id="PRO_5046164291" description="beta-N-acetylhexosaminidase" evidence="6">
    <location>
        <begin position="38"/>
        <end position="706"/>
    </location>
</feature>
<feature type="signal peptide" evidence="6">
    <location>
        <begin position="1"/>
        <end position="37"/>
    </location>
</feature>
<dbReference type="InterPro" id="IPR025705">
    <property type="entry name" value="Beta_hexosaminidase_sua/sub"/>
</dbReference>
<evidence type="ECO:0000259" key="8">
    <source>
        <dbReference type="Pfam" id="PF02838"/>
    </source>
</evidence>
<name>A0ABW1E9Y9_9BACT</name>
<dbReference type="InterPro" id="IPR015883">
    <property type="entry name" value="Glyco_hydro_20_cat"/>
</dbReference>
<gene>
    <name evidence="9" type="ORF">ACFPT7_00450</name>
</gene>
<dbReference type="EMBL" id="JBHSPH010000001">
    <property type="protein sequence ID" value="MFC5860754.1"/>
    <property type="molecule type" value="Genomic_DNA"/>
</dbReference>
<evidence type="ECO:0000256" key="4">
    <source>
        <dbReference type="ARBA" id="ARBA00022801"/>
    </source>
</evidence>
<keyword evidence="6" id="KW-0732">Signal</keyword>
<dbReference type="PRINTS" id="PR00738">
    <property type="entry name" value="GLHYDRLASE20"/>
</dbReference>
<accession>A0ABW1E9Y9</accession>
<evidence type="ECO:0000313" key="10">
    <source>
        <dbReference type="Proteomes" id="UP001596091"/>
    </source>
</evidence>
<evidence type="ECO:0000256" key="1">
    <source>
        <dbReference type="ARBA" id="ARBA00001231"/>
    </source>
</evidence>
<feature type="domain" description="Glycoside hydrolase family 20 catalytic" evidence="7">
    <location>
        <begin position="230"/>
        <end position="409"/>
    </location>
</feature>
<dbReference type="SUPFAM" id="SSF55545">
    <property type="entry name" value="beta-N-acetylhexosaminidase-like domain"/>
    <property type="match status" value="1"/>
</dbReference>
<proteinExistence type="inferred from homology"/>
<evidence type="ECO:0000259" key="7">
    <source>
        <dbReference type="Pfam" id="PF00728"/>
    </source>
</evidence>
<protein>
    <recommendedName>
        <fullName evidence="3">beta-N-acetylhexosaminidase</fullName>
        <ecNumber evidence="3">3.2.1.52</ecNumber>
    </recommendedName>
</protein>
<dbReference type="EC" id="3.2.1.52" evidence="3"/>
<keyword evidence="5" id="KW-0326">Glycosidase</keyword>
<comment type="catalytic activity">
    <reaction evidence="1">
        <text>Hydrolysis of terminal non-reducing N-acetyl-D-hexosamine residues in N-acetyl-beta-D-hexosaminides.</text>
        <dbReference type="EC" id="3.2.1.52"/>
    </reaction>
</comment>
<feature type="domain" description="Beta-hexosaminidase bacterial type N-terminal" evidence="8">
    <location>
        <begin position="42"/>
        <end position="171"/>
    </location>
</feature>
<evidence type="ECO:0000256" key="3">
    <source>
        <dbReference type="ARBA" id="ARBA00012663"/>
    </source>
</evidence>
<keyword evidence="10" id="KW-1185">Reference proteome</keyword>
<dbReference type="InterPro" id="IPR015882">
    <property type="entry name" value="HEX_bac_N"/>
</dbReference>
<comment type="caution">
    <text evidence="9">The sequence shown here is derived from an EMBL/GenBank/DDBJ whole genome shotgun (WGS) entry which is preliminary data.</text>
</comment>
<dbReference type="Pfam" id="PF00728">
    <property type="entry name" value="Glyco_hydro_20"/>
    <property type="match status" value="1"/>
</dbReference>
<dbReference type="PANTHER" id="PTHR22600:SF57">
    <property type="entry name" value="BETA-N-ACETYLHEXOSAMINIDASE"/>
    <property type="match status" value="1"/>
</dbReference>
<dbReference type="RefSeq" id="WP_263335203.1">
    <property type="nucleotide sequence ID" value="NZ_JAGSYH010000002.1"/>
</dbReference>
<dbReference type="Gene3D" id="3.30.379.10">
    <property type="entry name" value="Chitobiase/beta-hexosaminidase domain 2-like"/>
    <property type="match status" value="1"/>
</dbReference>
<sequence length="706" mass="78336">MVRGVGVRGMSRIAGAICSGAGLAALALLTPGMTAQAQSNVHLLPQPREVKLSGQVEISGGVHAVAPGHNAEDEFAAKDLDDAAGEHTARTYTVVLLRATSAEGKAALKDHDLTLTPEMADEGYVLIVGEKRAEIVAESGAGIFYGVQTFKQLLPLEGEKKAIPTGTIRDWPAMPHRAIDDDLSRGPFPTLKFQEHQVEVIASFKANIYAPYFEHTLQYPNEPLAAPPGSAMTPDDVAELVKFAAKYHVTILPEQEAFGHLHHVLKYDIYSDVAETPHGNVLAPGQPGSLPLVKDWFTQIAKEFPSPYVHLGADETSDLGRGRTKDAVKQQGYGPVYVGFMKQIHDALEPLNKKLLFWGDISWSDPKAVPGLPKDMIAVPWEYGKTKGFEKMIKPFTDAGMEVWVAPGDANWNEVYPDANVFFGNIQGFIREGQQMGAKGVYITVWNDDGEGLFNEDWYGVLFGATAAWQQGESSIPAYQAAYGTVFHGDTSGKIDQAEQELMQAHQTLGKAKTNMNSDELFWLDPWSGRGQAVGAKLQPYVEELRLHAEKAIVLIEQARAENKHLKEPEALDAMDLGARRLDLIGMKWELTQQMVSDYRRAVSMQYDKTQRDEAYGLMYEISSNNGLIQDLRDAYSATKNEFKQVWLSENRPYWLDNVTVRYDLATQMWQERGWKFSDETIHAMDQKKDLPSLRDLGYVEQGTHP</sequence>
<evidence type="ECO:0000256" key="2">
    <source>
        <dbReference type="ARBA" id="ARBA00006285"/>
    </source>
</evidence>
<evidence type="ECO:0000256" key="6">
    <source>
        <dbReference type="SAM" id="SignalP"/>
    </source>
</evidence>
<keyword evidence="4" id="KW-0378">Hydrolase</keyword>
<evidence type="ECO:0000313" key="9">
    <source>
        <dbReference type="EMBL" id="MFC5860754.1"/>
    </source>
</evidence>
<comment type="similarity">
    <text evidence="2">Belongs to the glycosyl hydrolase 20 family.</text>
</comment>
<dbReference type="InterPro" id="IPR029018">
    <property type="entry name" value="Hex-like_dom2"/>
</dbReference>
<dbReference type="Proteomes" id="UP001596091">
    <property type="component" value="Unassembled WGS sequence"/>
</dbReference>
<dbReference type="SUPFAM" id="SSF51445">
    <property type="entry name" value="(Trans)glycosidases"/>
    <property type="match status" value="1"/>
</dbReference>
<dbReference type="Gene3D" id="3.20.20.80">
    <property type="entry name" value="Glycosidases"/>
    <property type="match status" value="1"/>
</dbReference>
<reference evidence="10" key="1">
    <citation type="journal article" date="2019" name="Int. J. Syst. Evol. Microbiol.">
        <title>The Global Catalogue of Microorganisms (GCM) 10K type strain sequencing project: providing services to taxonomists for standard genome sequencing and annotation.</title>
        <authorList>
            <consortium name="The Broad Institute Genomics Platform"/>
            <consortium name="The Broad Institute Genome Sequencing Center for Infectious Disease"/>
            <person name="Wu L."/>
            <person name="Ma J."/>
        </authorList>
    </citation>
    <scope>NUCLEOTIDE SEQUENCE [LARGE SCALE GENOMIC DNA]</scope>
    <source>
        <strain evidence="10">JCM 4087</strain>
    </source>
</reference>
<dbReference type="InterPro" id="IPR017853">
    <property type="entry name" value="GH"/>
</dbReference>
<evidence type="ECO:0000256" key="5">
    <source>
        <dbReference type="ARBA" id="ARBA00023295"/>
    </source>
</evidence>
<organism evidence="9 10">
    <name type="scientific">Acidicapsa dinghuensis</name>
    <dbReference type="NCBI Taxonomy" id="2218256"/>
    <lineage>
        <taxon>Bacteria</taxon>
        <taxon>Pseudomonadati</taxon>
        <taxon>Acidobacteriota</taxon>
        <taxon>Terriglobia</taxon>
        <taxon>Terriglobales</taxon>
        <taxon>Acidobacteriaceae</taxon>
        <taxon>Acidicapsa</taxon>
    </lineage>
</organism>
<dbReference type="Pfam" id="PF02838">
    <property type="entry name" value="Glyco_hydro_20b"/>
    <property type="match status" value="1"/>
</dbReference>